<evidence type="ECO:0000313" key="2">
    <source>
        <dbReference type="Proteomes" id="UP000607653"/>
    </source>
</evidence>
<organism evidence="1 2">
    <name type="scientific">Nelumbo nucifera</name>
    <name type="common">Sacred lotus</name>
    <dbReference type="NCBI Taxonomy" id="4432"/>
    <lineage>
        <taxon>Eukaryota</taxon>
        <taxon>Viridiplantae</taxon>
        <taxon>Streptophyta</taxon>
        <taxon>Embryophyta</taxon>
        <taxon>Tracheophyta</taxon>
        <taxon>Spermatophyta</taxon>
        <taxon>Magnoliopsida</taxon>
        <taxon>Proteales</taxon>
        <taxon>Nelumbonaceae</taxon>
        <taxon>Nelumbo</taxon>
    </lineage>
</organism>
<dbReference type="Proteomes" id="UP000607653">
    <property type="component" value="Unassembled WGS sequence"/>
</dbReference>
<reference evidence="1 2" key="1">
    <citation type="journal article" date="2020" name="Mol. Biol. Evol.">
        <title>Distinct Expression and Methylation Patterns for Genes with Different Fates following a Single Whole-Genome Duplication in Flowering Plants.</title>
        <authorList>
            <person name="Shi T."/>
            <person name="Rahmani R.S."/>
            <person name="Gugger P.F."/>
            <person name="Wang M."/>
            <person name="Li H."/>
            <person name="Zhang Y."/>
            <person name="Li Z."/>
            <person name="Wang Q."/>
            <person name="Van de Peer Y."/>
            <person name="Marchal K."/>
            <person name="Chen J."/>
        </authorList>
    </citation>
    <scope>NUCLEOTIDE SEQUENCE [LARGE SCALE GENOMIC DNA]</scope>
    <source>
        <tissue evidence="1">Leaf</tissue>
    </source>
</reference>
<keyword evidence="2" id="KW-1185">Reference proteome</keyword>
<accession>A0A822ZIH6</accession>
<sequence>MNMEKKALYIVAGHLKCVILWRGTINTQIQALGFSRSNPKFLFLSNLKRLLYRTLLDVLQIFSGYG</sequence>
<proteinExistence type="predicted"/>
<comment type="caution">
    <text evidence="1">The sequence shown here is derived from an EMBL/GenBank/DDBJ whole genome shotgun (WGS) entry which is preliminary data.</text>
</comment>
<dbReference type="EMBL" id="DUZY01000006">
    <property type="protein sequence ID" value="DAD43169.1"/>
    <property type="molecule type" value="Genomic_DNA"/>
</dbReference>
<name>A0A822ZIH6_NELNU</name>
<dbReference type="AlphaFoldDB" id="A0A822ZIH6"/>
<protein>
    <submittedName>
        <fullName evidence="1">Uncharacterized protein</fullName>
    </submittedName>
</protein>
<gene>
    <name evidence="1" type="ORF">HUJ06_001399</name>
</gene>
<evidence type="ECO:0000313" key="1">
    <source>
        <dbReference type="EMBL" id="DAD43169.1"/>
    </source>
</evidence>